<keyword evidence="2" id="KW-0472">Membrane</keyword>
<keyword evidence="4" id="KW-1185">Reference proteome</keyword>
<proteinExistence type="predicted"/>
<organism evidence="3 4">
    <name type="scientific">Portunus trituberculatus</name>
    <name type="common">Swimming crab</name>
    <name type="synonym">Neptunus trituberculatus</name>
    <dbReference type="NCBI Taxonomy" id="210409"/>
    <lineage>
        <taxon>Eukaryota</taxon>
        <taxon>Metazoa</taxon>
        <taxon>Ecdysozoa</taxon>
        <taxon>Arthropoda</taxon>
        <taxon>Crustacea</taxon>
        <taxon>Multicrustacea</taxon>
        <taxon>Malacostraca</taxon>
        <taxon>Eumalacostraca</taxon>
        <taxon>Eucarida</taxon>
        <taxon>Decapoda</taxon>
        <taxon>Pleocyemata</taxon>
        <taxon>Brachyura</taxon>
        <taxon>Eubrachyura</taxon>
        <taxon>Portunoidea</taxon>
        <taxon>Portunidae</taxon>
        <taxon>Portuninae</taxon>
        <taxon>Portunus</taxon>
    </lineage>
</organism>
<protein>
    <submittedName>
        <fullName evidence="3">Uncharacterized protein</fullName>
    </submittedName>
</protein>
<feature type="compositionally biased region" description="Polar residues" evidence="1">
    <location>
        <begin position="1"/>
        <end position="11"/>
    </location>
</feature>
<keyword evidence="2" id="KW-0812">Transmembrane</keyword>
<sequence>MSRHLGSSSSREQSDLGTFLVPSSKGESKAGNTSRMSPFRAFSNPYLVTSQCWVYSVIFQAIYILPMLDIWTPSGDHS</sequence>
<gene>
    <name evidence="3" type="ORF">E2C01_033172</name>
</gene>
<accession>A0A5B7F2B0</accession>
<dbReference type="Proteomes" id="UP000324222">
    <property type="component" value="Unassembled WGS sequence"/>
</dbReference>
<evidence type="ECO:0000256" key="1">
    <source>
        <dbReference type="SAM" id="MobiDB-lite"/>
    </source>
</evidence>
<dbReference type="AlphaFoldDB" id="A0A5B7F2B0"/>
<feature type="region of interest" description="Disordered" evidence="1">
    <location>
        <begin position="1"/>
        <end position="35"/>
    </location>
</feature>
<feature type="transmembrane region" description="Helical" evidence="2">
    <location>
        <begin position="45"/>
        <end position="65"/>
    </location>
</feature>
<evidence type="ECO:0000256" key="2">
    <source>
        <dbReference type="SAM" id="Phobius"/>
    </source>
</evidence>
<dbReference type="EMBL" id="VSRR010004426">
    <property type="protein sequence ID" value="MPC39627.1"/>
    <property type="molecule type" value="Genomic_DNA"/>
</dbReference>
<name>A0A5B7F2B0_PORTR</name>
<evidence type="ECO:0000313" key="4">
    <source>
        <dbReference type="Proteomes" id="UP000324222"/>
    </source>
</evidence>
<comment type="caution">
    <text evidence="3">The sequence shown here is derived from an EMBL/GenBank/DDBJ whole genome shotgun (WGS) entry which is preliminary data.</text>
</comment>
<keyword evidence="2" id="KW-1133">Transmembrane helix</keyword>
<evidence type="ECO:0000313" key="3">
    <source>
        <dbReference type="EMBL" id="MPC39627.1"/>
    </source>
</evidence>
<reference evidence="3 4" key="1">
    <citation type="submission" date="2019-05" db="EMBL/GenBank/DDBJ databases">
        <title>Another draft genome of Portunus trituberculatus and its Hox gene families provides insights of decapod evolution.</title>
        <authorList>
            <person name="Jeong J.-H."/>
            <person name="Song I."/>
            <person name="Kim S."/>
            <person name="Choi T."/>
            <person name="Kim D."/>
            <person name="Ryu S."/>
            <person name="Kim W."/>
        </authorList>
    </citation>
    <scope>NUCLEOTIDE SEQUENCE [LARGE SCALE GENOMIC DNA]</scope>
    <source>
        <tissue evidence="3">Muscle</tissue>
    </source>
</reference>